<keyword evidence="2" id="KW-1185">Reference proteome</keyword>
<protein>
    <submittedName>
        <fullName evidence="1">Uncharacterized protein</fullName>
    </submittedName>
</protein>
<gene>
    <name evidence="1" type="ORF">ABDB84_05050</name>
</gene>
<dbReference type="EMBL" id="JBDIVE010000002">
    <property type="protein sequence ID" value="MEN3067838.1"/>
    <property type="molecule type" value="Genomic_DNA"/>
</dbReference>
<organism evidence="1 2">
    <name type="scientific">Uliginosibacterium sediminicola</name>
    <dbReference type="NCBI Taxonomy" id="2024550"/>
    <lineage>
        <taxon>Bacteria</taxon>
        <taxon>Pseudomonadati</taxon>
        <taxon>Pseudomonadota</taxon>
        <taxon>Betaproteobacteria</taxon>
        <taxon>Rhodocyclales</taxon>
        <taxon>Zoogloeaceae</taxon>
        <taxon>Uliginosibacterium</taxon>
    </lineage>
</organism>
<sequence>MAITGGDINGMVRHWLKTPVGGYLGSDYGQDLKALLQRPLAQVDAVDAQDVLNKLRADVAVLDALPAGSVNLYSLSSPPDRTDLVIEIAGQAIDAGTIEG</sequence>
<evidence type="ECO:0000313" key="1">
    <source>
        <dbReference type="EMBL" id="MEN3067838.1"/>
    </source>
</evidence>
<dbReference type="RefSeq" id="WP_345918602.1">
    <property type="nucleotide sequence ID" value="NZ_JBDIVE010000002.1"/>
</dbReference>
<dbReference type="Proteomes" id="UP001410394">
    <property type="component" value="Unassembled WGS sequence"/>
</dbReference>
<reference evidence="1 2" key="1">
    <citation type="journal article" date="2018" name="Int. J. Syst. Evol. Microbiol.">
        <title>Uliginosibacterium sediminicola sp. nov., isolated from freshwater sediment.</title>
        <authorList>
            <person name="Hwang W.M."/>
            <person name="Kim S.M."/>
            <person name="Kang K."/>
            <person name="Ahn T.Y."/>
        </authorList>
    </citation>
    <scope>NUCLEOTIDE SEQUENCE [LARGE SCALE GENOMIC DNA]</scope>
    <source>
        <strain evidence="1 2">M1-21</strain>
    </source>
</reference>
<proteinExistence type="predicted"/>
<accession>A0ABU9YW90</accession>
<evidence type="ECO:0000313" key="2">
    <source>
        <dbReference type="Proteomes" id="UP001410394"/>
    </source>
</evidence>
<name>A0ABU9YW90_9RHOO</name>
<comment type="caution">
    <text evidence="1">The sequence shown here is derived from an EMBL/GenBank/DDBJ whole genome shotgun (WGS) entry which is preliminary data.</text>
</comment>